<dbReference type="Proteomes" id="UP001189429">
    <property type="component" value="Unassembled WGS sequence"/>
</dbReference>
<comment type="caution">
    <text evidence="6">The sequence shown here is derived from an EMBL/GenBank/DDBJ whole genome shotgun (WGS) entry which is preliminary data.</text>
</comment>
<feature type="domain" description="EF-hand" evidence="5">
    <location>
        <begin position="629"/>
        <end position="664"/>
    </location>
</feature>
<evidence type="ECO:0000313" key="7">
    <source>
        <dbReference type="Proteomes" id="UP001189429"/>
    </source>
</evidence>
<keyword evidence="7" id="KW-1185">Reference proteome</keyword>
<protein>
    <recommendedName>
        <fullName evidence="5">EF-hand domain-containing protein</fullName>
    </recommendedName>
</protein>
<dbReference type="InterPro" id="IPR012935">
    <property type="entry name" value="NuBaID_N"/>
</dbReference>
<comment type="subcellular location">
    <subcellularLocation>
        <location evidence="1">Nucleus</location>
    </subcellularLocation>
</comment>
<name>A0ABN9VAZ0_9DINO</name>
<sequence>MPQLAALRWALAAPPPCPRRAVEAEPDGAGLGARARAAASALPAPLGLRAAGGGALRDSLLQTPPLLEALREAPRSDRARRRVSKLFEDQSPGEDKRLGYGQVLALLRQLWSGQLRLSGSVLEDAENDAAALLISLDLDKDGRVGLDEFIDFFAAVTEASEVGAGRGFHSYLLQNWVGDSVSGARLSVPYGVGILGRTALGLSDSMDMLSQDIRYTFRLLNKLLDGEEMDEVEVSMLRRAASDLVTYVPHIAVAMWPLPLYGHAFVFALVKTCAPHLCPSSFGGSRLRLAGALRSVRQHPEYQAWWLFGEGPSEEVDEAVAGILGLGTGDSAARKTGINELFRKLDEHDTGSVTHTQVLSIVQSVWNGRLSLPMLRMDDVRMDATSLMVALDSKGTSLMTLGQFSEFLETLADVVNSYTNEELLNLTSFQADGQKQQAVSSFVSVARAGLVQLVDGLSILARDVQHGARLAFFFLGIRAARGRTLSNMDAAMLNRAGRDALTLVPYAAVYFARTTLFLQILAIVLIWKNVPSCIPSAFSKHRRRLASAWRAIAAKKRERVYADWLSFERSRSSSPDDGAAEPGAQGRAQELFEQHDADGGGTLTYGRALGLVRAAWGGTLRRPHHPGGFVLLDVVALMAQCDRDADGALTLAEFTELHEALQRFSLEPRAAGEAPAGPPARPRGVATGATAPAAVARRCDPGDMDAYRRRLVSFKAPMWFNKPLGASPIECAVRGWRCAGADVAECDCCGGQFRVERHPGKGGWLANGVPVAPADAAAEGGGAAGAAAGAPCGPRAAWAEALIQGHCPFCPWRSHEVLLADQSKLSDREVAEAVEQRLQGLRANLRCVPSIVDVDGEAGTQDGGGLATLARAGWEYAWRMDYDGVSVEYLRCTLCLRAVAAQAFAHRRRSTEGEPPAKAARKADAGAGELLPPEPKLRKLRTPGPQAVPPGAAELLDPFALHRFYCPMYSRPDDRLGEAATRAIRAHAAAAPAEAAEAADGSSGCAPDAAALAADGPEELLRQLGAILPPV</sequence>
<evidence type="ECO:0000256" key="4">
    <source>
        <dbReference type="SAM" id="MobiDB-lite"/>
    </source>
</evidence>
<evidence type="ECO:0000256" key="2">
    <source>
        <dbReference type="ARBA" id="ARBA00022837"/>
    </source>
</evidence>
<accession>A0ABN9VAZ0</accession>
<organism evidence="6 7">
    <name type="scientific">Prorocentrum cordatum</name>
    <dbReference type="NCBI Taxonomy" id="2364126"/>
    <lineage>
        <taxon>Eukaryota</taxon>
        <taxon>Sar</taxon>
        <taxon>Alveolata</taxon>
        <taxon>Dinophyceae</taxon>
        <taxon>Prorocentrales</taxon>
        <taxon>Prorocentraceae</taxon>
        <taxon>Prorocentrum</taxon>
    </lineage>
</organism>
<dbReference type="PROSITE" id="PS00018">
    <property type="entry name" value="EF_HAND_1"/>
    <property type="match status" value="2"/>
</dbReference>
<keyword evidence="2" id="KW-0106">Calcium</keyword>
<feature type="domain" description="EF-hand" evidence="5">
    <location>
        <begin position="124"/>
        <end position="159"/>
    </location>
</feature>
<dbReference type="PANTHER" id="PTHR15835">
    <property type="entry name" value="NUCLEAR-INTERACTING PARTNER OF ALK"/>
    <property type="match status" value="1"/>
</dbReference>
<evidence type="ECO:0000259" key="5">
    <source>
        <dbReference type="PROSITE" id="PS50222"/>
    </source>
</evidence>
<proteinExistence type="predicted"/>
<gene>
    <name evidence="6" type="ORF">PCOR1329_LOCUS55235</name>
</gene>
<dbReference type="InterPro" id="IPR018247">
    <property type="entry name" value="EF_Hand_1_Ca_BS"/>
</dbReference>
<dbReference type="SUPFAM" id="SSF47473">
    <property type="entry name" value="EF-hand"/>
    <property type="match status" value="2"/>
</dbReference>
<dbReference type="Pfam" id="PF07967">
    <property type="entry name" value="zf-C3HC"/>
    <property type="match status" value="1"/>
</dbReference>
<dbReference type="SMART" id="SM00054">
    <property type="entry name" value="EFh"/>
    <property type="match status" value="4"/>
</dbReference>
<dbReference type="EMBL" id="CAUYUJ010016768">
    <property type="protein sequence ID" value="CAK0868647.1"/>
    <property type="molecule type" value="Genomic_DNA"/>
</dbReference>
<dbReference type="PANTHER" id="PTHR15835:SF6">
    <property type="entry name" value="ZINC FINGER C3HC-TYPE PROTEIN 1"/>
    <property type="match status" value="1"/>
</dbReference>
<feature type="region of interest" description="Disordered" evidence="4">
    <location>
        <begin position="907"/>
        <end position="942"/>
    </location>
</feature>
<reference evidence="6" key="1">
    <citation type="submission" date="2023-10" db="EMBL/GenBank/DDBJ databases">
        <authorList>
            <person name="Chen Y."/>
            <person name="Shah S."/>
            <person name="Dougan E. K."/>
            <person name="Thang M."/>
            <person name="Chan C."/>
        </authorList>
    </citation>
    <scope>NUCLEOTIDE SEQUENCE [LARGE SCALE GENOMIC DNA]</scope>
</reference>
<dbReference type="InterPro" id="IPR002048">
    <property type="entry name" value="EF_hand_dom"/>
</dbReference>
<dbReference type="InterPro" id="IPR011992">
    <property type="entry name" value="EF-hand-dom_pair"/>
</dbReference>
<evidence type="ECO:0000313" key="6">
    <source>
        <dbReference type="EMBL" id="CAK0868647.1"/>
    </source>
</evidence>
<evidence type="ECO:0000256" key="3">
    <source>
        <dbReference type="ARBA" id="ARBA00023242"/>
    </source>
</evidence>
<evidence type="ECO:0000256" key="1">
    <source>
        <dbReference type="ARBA" id="ARBA00004123"/>
    </source>
</evidence>
<feature type="region of interest" description="Disordered" evidence="4">
    <location>
        <begin position="668"/>
        <end position="689"/>
    </location>
</feature>
<keyword evidence="3" id="KW-0539">Nucleus</keyword>
<dbReference type="PROSITE" id="PS50222">
    <property type="entry name" value="EF_HAND_2"/>
    <property type="match status" value="2"/>
</dbReference>
<dbReference type="Gene3D" id="1.10.238.10">
    <property type="entry name" value="EF-hand"/>
    <property type="match status" value="1"/>
</dbReference>